<dbReference type="InterPro" id="IPR009752">
    <property type="entry name" value="Phage_Mu_GpJ"/>
</dbReference>
<protein>
    <recommendedName>
        <fullName evidence="3">DUF1320 domain-containing protein</fullName>
    </recommendedName>
</protein>
<proteinExistence type="predicted"/>
<name>A0A2U2AMT2_9GAMM</name>
<dbReference type="AlphaFoldDB" id="A0A2U2AMT2"/>
<dbReference type="RefSeq" id="WP_109235691.1">
    <property type="nucleotide sequence ID" value="NZ_BMXZ01000001.1"/>
</dbReference>
<accession>A0A2U2AMT2</accession>
<evidence type="ECO:0008006" key="3">
    <source>
        <dbReference type="Google" id="ProtNLM"/>
    </source>
</evidence>
<gene>
    <name evidence="1" type="ORF">DC082_02995</name>
</gene>
<sequence length="140" mass="16043">MISYASIDDLVRQFGEQEAIELSDRVRDGVISNEVLQIALDDATHEINGYLGRYSLPFRKTPPILKRHCVNIARFFLCEASYLMMSEKIVDAYERAIRFLERVANGAIPLIDDENEEVAEDSDLIAFQNLNNSVFSRQNR</sequence>
<comment type="caution">
    <text evidence="1">The sequence shown here is derived from an EMBL/GenBank/DDBJ whole genome shotgun (WGS) entry which is preliminary data.</text>
</comment>
<dbReference type="EMBL" id="QEWR01000002">
    <property type="protein sequence ID" value="PWD84521.1"/>
    <property type="molecule type" value="Genomic_DNA"/>
</dbReference>
<evidence type="ECO:0000313" key="1">
    <source>
        <dbReference type="EMBL" id="PWD84521.1"/>
    </source>
</evidence>
<dbReference type="Pfam" id="PF07030">
    <property type="entry name" value="Phage_Mu_Gp36"/>
    <property type="match status" value="1"/>
</dbReference>
<keyword evidence="2" id="KW-1185">Reference proteome</keyword>
<dbReference type="Proteomes" id="UP000244948">
    <property type="component" value="Unassembled WGS sequence"/>
</dbReference>
<evidence type="ECO:0000313" key="2">
    <source>
        <dbReference type="Proteomes" id="UP000244948"/>
    </source>
</evidence>
<organism evidence="1 2">
    <name type="scientific">Ignatzschineria indica</name>
    <dbReference type="NCBI Taxonomy" id="472583"/>
    <lineage>
        <taxon>Bacteria</taxon>
        <taxon>Pseudomonadati</taxon>
        <taxon>Pseudomonadota</taxon>
        <taxon>Gammaproteobacteria</taxon>
        <taxon>Cardiobacteriales</taxon>
        <taxon>Ignatzschineriaceae</taxon>
        <taxon>Ignatzschineria</taxon>
    </lineage>
</organism>
<reference evidence="1 2" key="1">
    <citation type="journal article" date="2018" name="Genome Announc.">
        <title>Ignatzschineria cameli sp. nov., isolated from necrotic foot tissue of dromedaries (Camelus dromedarius) and associated maggots (Wohlfahrtia species) in Dubai.</title>
        <authorList>
            <person name="Tsang C.C."/>
            <person name="Tang J.Y."/>
            <person name="Fong J.Y."/>
            <person name="Kinne J."/>
            <person name="Lee H.H."/>
            <person name="Joseph M."/>
            <person name="Jose S."/>
            <person name="Schuster R.K."/>
            <person name="Tang Y."/>
            <person name="Sivakumar S."/>
            <person name="Chen J.H."/>
            <person name="Teng J.L."/>
            <person name="Lau S.K."/>
            <person name="Wernery U."/>
            <person name="Woo P.C."/>
        </authorList>
    </citation>
    <scope>NUCLEOTIDE SEQUENCE [LARGE SCALE GENOMIC DNA]</scope>
    <source>
        <strain evidence="1 2">KCTC 22643</strain>
    </source>
</reference>